<reference evidence="7" key="1">
    <citation type="submission" date="2021-03" db="EMBL/GenBank/DDBJ databases">
        <authorList>
            <person name="Bekaert M."/>
        </authorList>
    </citation>
    <scope>NUCLEOTIDE SEQUENCE</scope>
</reference>
<dbReference type="PANTHER" id="PTHR21472:SF7">
    <property type="entry name" value="ENDONUCLEASE G, MITOCHONDRIAL-LIKE ISOFORM X2"/>
    <property type="match status" value="1"/>
</dbReference>
<dbReference type="Proteomes" id="UP000683360">
    <property type="component" value="Unassembled WGS sequence"/>
</dbReference>
<dbReference type="EMBL" id="CAJPWZ010002337">
    <property type="protein sequence ID" value="CAG2235991.1"/>
    <property type="molecule type" value="Genomic_DNA"/>
</dbReference>
<comment type="similarity">
    <text evidence="1">Belongs to the DNA/RNA non-specific endonuclease family.</text>
</comment>
<dbReference type="Pfam" id="PF01223">
    <property type="entry name" value="Endonuclease_NS"/>
    <property type="match status" value="1"/>
</dbReference>
<keyword evidence="4" id="KW-0378">Hydrolase</keyword>
<evidence type="ECO:0000313" key="8">
    <source>
        <dbReference type="Proteomes" id="UP000683360"/>
    </source>
</evidence>
<proteinExistence type="inferred from homology"/>
<comment type="caution">
    <text evidence="7">The sequence shown here is derived from an EMBL/GenBank/DDBJ whole genome shotgun (WGS) entry which is preliminary data.</text>
</comment>
<name>A0A8S3TQH9_MYTED</name>
<dbReference type="PANTHER" id="PTHR21472">
    <property type="entry name" value="ENDONUCLEASE DOMAIN-CONTAINING 1 PROTEIN ENDOD1"/>
    <property type="match status" value="1"/>
</dbReference>
<accession>A0A8S3TQH9</accession>
<dbReference type="InterPro" id="IPR044929">
    <property type="entry name" value="DNA/RNA_non-sp_Endonuclease_sf"/>
</dbReference>
<keyword evidence="3" id="KW-0479">Metal-binding</keyword>
<evidence type="ECO:0000313" key="7">
    <source>
        <dbReference type="EMBL" id="CAG2235991.1"/>
    </source>
</evidence>
<feature type="domain" description="DNA/RNA non-specific endonuclease/pyrophosphatase/phosphodiesterase" evidence="6">
    <location>
        <begin position="101"/>
        <end position="214"/>
    </location>
</feature>
<dbReference type="InterPro" id="IPR001604">
    <property type="entry name" value="Endo_G_ENPP1-like_dom"/>
</dbReference>
<keyword evidence="2" id="KW-0540">Nuclease</keyword>
<dbReference type="OrthoDB" id="69221at2759"/>
<keyword evidence="5" id="KW-1133">Transmembrane helix</keyword>
<evidence type="ECO:0000256" key="5">
    <source>
        <dbReference type="SAM" id="Phobius"/>
    </source>
</evidence>
<keyword evidence="4" id="KW-0255">Endonuclease</keyword>
<evidence type="ECO:0000256" key="2">
    <source>
        <dbReference type="ARBA" id="ARBA00022722"/>
    </source>
</evidence>
<dbReference type="Gene3D" id="3.40.570.10">
    <property type="entry name" value="Extracellular Endonuclease, subunit A"/>
    <property type="match status" value="1"/>
</dbReference>
<dbReference type="GO" id="GO:0003676">
    <property type="term" value="F:nucleic acid binding"/>
    <property type="evidence" value="ECO:0007669"/>
    <property type="project" value="InterPro"/>
</dbReference>
<dbReference type="SUPFAM" id="SSF54060">
    <property type="entry name" value="His-Me finger endonucleases"/>
    <property type="match status" value="1"/>
</dbReference>
<keyword evidence="5" id="KW-0812">Transmembrane</keyword>
<keyword evidence="5" id="KW-0472">Membrane</keyword>
<organism evidence="7 8">
    <name type="scientific">Mytilus edulis</name>
    <name type="common">Blue mussel</name>
    <dbReference type="NCBI Taxonomy" id="6550"/>
    <lineage>
        <taxon>Eukaryota</taxon>
        <taxon>Metazoa</taxon>
        <taxon>Spiralia</taxon>
        <taxon>Lophotrochozoa</taxon>
        <taxon>Mollusca</taxon>
        <taxon>Bivalvia</taxon>
        <taxon>Autobranchia</taxon>
        <taxon>Pteriomorphia</taxon>
        <taxon>Mytilida</taxon>
        <taxon>Mytiloidea</taxon>
        <taxon>Mytilidae</taxon>
        <taxon>Mytilinae</taxon>
        <taxon>Mytilus</taxon>
    </lineage>
</organism>
<evidence type="ECO:0000259" key="6">
    <source>
        <dbReference type="Pfam" id="PF01223"/>
    </source>
</evidence>
<dbReference type="InterPro" id="IPR039015">
    <property type="entry name" value="ENDOD1"/>
</dbReference>
<evidence type="ECO:0000256" key="3">
    <source>
        <dbReference type="ARBA" id="ARBA00022723"/>
    </source>
</evidence>
<dbReference type="AlphaFoldDB" id="A0A8S3TQH9"/>
<dbReference type="GO" id="GO:0004519">
    <property type="term" value="F:endonuclease activity"/>
    <property type="evidence" value="ECO:0007669"/>
    <property type="project" value="UniProtKB-KW"/>
</dbReference>
<protein>
    <recommendedName>
        <fullName evidence="6">DNA/RNA non-specific endonuclease/pyrophosphatase/phosphodiesterase domain-containing protein</fullName>
    </recommendedName>
</protein>
<dbReference type="GO" id="GO:0016787">
    <property type="term" value="F:hydrolase activity"/>
    <property type="evidence" value="ECO:0007669"/>
    <property type="project" value="InterPro"/>
</dbReference>
<keyword evidence="8" id="KW-1185">Reference proteome</keyword>
<dbReference type="InterPro" id="IPR044925">
    <property type="entry name" value="His-Me_finger_sf"/>
</dbReference>
<dbReference type="InterPro" id="IPR018524">
    <property type="entry name" value="DNA/RNA_endonuclease_AS"/>
</dbReference>
<feature type="transmembrane region" description="Helical" evidence="5">
    <location>
        <begin position="6"/>
        <end position="25"/>
    </location>
</feature>
<evidence type="ECO:0000256" key="1">
    <source>
        <dbReference type="ARBA" id="ARBA00010052"/>
    </source>
</evidence>
<gene>
    <name evidence="7" type="ORF">MEDL_48527</name>
</gene>
<sequence>MRIKAMHYFLISFFLAYFLVDIVCITRERHRNTNTDLTHARQKSPTSKKERRTLKELFNKWKDELRKKNIQSMTDQAHIFYQDYQPILKTKLTDVSRYKFLDDGFYATLYDTKNKVPIYSAYKIYLDIHKEPFQSRNYIQNPLLPVREQPNVDEYSGVGELNLDRGHLYPYAYAPAKLMKRETNFITNIALQYKEFNRNTWRRMESGLLKEATTKCKSIGDEIFF</sequence>
<evidence type="ECO:0000256" key="4">
    <source>
        <dbReference type="ARBA" id="ARBA00022759"/>
    </source>
</evidence>
<dbReference type="GO" id="GO:0046872">
    <property type="term" value="F:metal ion binding"/>
    <property type="evidence" value="ECO:0007669"/>
    <property type="project" value="UniProtKB-KW"/>
</dbReference>
<dbReference type="PROSITE" id="PS01070">
    <property type="entry name" value="NUCLEASE_NON_SPEC"/>
    <property type="match status" value="1"/>
</dbReference>